<accession>A0A918WGQ0</accession>
<dbReference type="AlphaFoldDB" id="A0A918WGQ0"/>
<organism evidence="1 2">
    <name type="scientific">Streptomyces cinnamoneus</name>
    <name type="common">Streptoverticillium cinnamoneum</name>
    <dbReference type="NCBI Taxonomy" id="53446"/>
    <lineage>
        <taxon>Bacteria</taxon>
        <taxon>Bacillati</taxon>
        <taxon>Actinomycetota</taxon>
        <taxon>Actinomycetes</taxon>
        <taxon>Kitasatosporales</taxon>
        <taxon>Streptomycetaceae</taxon>
        <taxon>Streptomyces</taxon>
        <taxon>Streptomyces cinnamoneus group</taxon>
    </lineage>
</organism>
<name>A0A918WGQ0_STRCJ</name>
<gene>
    <name evidence="1" type="ORF">GCM10010507_20200</name>
</gene>
<reference evidence="1" key="1">
    <citation type="journal article" date="2014" name="Int. J. Syst. Evol. Microbiol.">
        <title>Complete genome sequence of Corynebacterium casei LMG S-19264T (=DSM 44701T), isolated from a smear-ripened cheese.</title>
        <authorList>
            <consortium name="US DOE Joint Genome Institute (JGI-PGF)"/>
            <person name="Walter F."/>
            <person name="Albersmeier A."/>
            <person name="Kalinowski J."/>
            <person name="Ruckert C."/>
        </authorList>
    </citation>
    <scope>NUCLEOTIDE SEQUENCE</scope>
    <source>
        <strain evidence="1">JCM 4633</strain>
    </source>
</reference>
<sequence>MDRLELHRNLSHDLVDRMAPEETADQITYHVISTRYAQRRTRFKSRPGKVTKMRAGSLTGFDPGTLGPAAVLLAPFAMALVDHVLDLLLGKAGASVGSRLWAWITRRSLATPPAGSLDLTPERLEEVERLSRSLVAQWNLEPHRADQLIVELVKLLVARTDGPPE</sequence>
<dbReference type="RefSeq" id="WP_190109338.1">
    <property type="nucleotide sequence ID" value="NZ_BMVB01000005.1"/>
</dbReference>
<protein>
    <submittedName>
        <fullName evidence="1">Uncharacterized protein</fullName>
    </submittedName>
</protein>
<evidence type="ECO:0000313" key="1">
    <source>
        <dbReference type="EMBL" id="GHC45021.1"/>
    </source>
</evidence>
<evidence type="ECO:0000313" key="2">
    <source>
        <dbReference type="Proteomes" id="UP000646244"/>
    </source>
</evidence>
<comment type="caution">
    <text evidence="1">The sequence shown here is derived from an EMBL/GenBank/DDBJ whole genome shotgun (WGS) entry which is preliminary data.</text>
</comment>
<dbReference type="EMBL" id="BMVB01000005">
    <property type="protein sequence ID" value="GHC45021.1"/>
    <property type="molecule type" value="Genomic_DNA"/>
</dbReference>
<dbReference type="Proteomes" id="UP000646244">
    <property type="component" value="Unassembled WGS sequence"/>
</dbReference>
<proteinExistence type="predicted"/>
<reference evidence="1" key="2">
    <citation type="submission" date="2020-09" db="EMBL/GenBank/DDBJ databases">
        <authorList>
            <person name="Sun Q."/>
            <person name="Ohkuma M."/>
        </authorList>
    </citation>
    <scope>NUCLEOTIDE SEQUENCE</scope>
    <source>
        <strain evidence="1">JCM 4633</strain>
    </source>
</reference>